<dbReference type="GO" id="GO:0003700">
    <property type="term" value="F:DNA-binding transcription factor activity"/>
    <property type="evidence" value="ECO:0007669"/>
    <property type="project" value="InterPro"/>
</dbReference>
<dbReference type="PROSITE" id="PS50987">
    <property type="entry name" value="HTH_ARSR_2"/>
    <property type="match status" value="1"/>
</dbReference>
<gene>
    <name evidence="2" type="ORF">BRCON_1811</name>
</gene>
<dbReference type="InterPro" id="IPR001845">
    <property type="entry name" value="HTH_ArsR_DNA-bd_dom"/>
</dbReference>
<dbReference type="CDD" id="cd00090">
    <property type="entry name" value="HTH_ARSR"/>
    <property type="match status" value="1"/>
</dbReference>
<dbReference type="Gene3D" id="3.40.50.150">
    <property type="entry name" value="Vaccinia Virus protein VP39"/>
    <property type="match status" value="1"/>
</dbReference>
<dbReference type="SUPFAM" id="SSF46785">
    <property type="entry name" value="Winged helix' DNA-binding domain"/>
    <property type="match status" value="1"/>
</dbReference>
<dbReference type="Proteomes" id="UP000262583">
    <property type="component" value="Chromosome"/>
</dbReference>
<dbReference type="SMART" id="SM00418">
    <property type="entry name" value="HTH_ARSR"/>
    <property type="match status" value="1"/>
</dbReference>
<keyword evidence="2" id="KW-0489">Methyltransferase</keyword>
<dbReference type="KEGG" id="schv:BRCON_1811"/>
<dbReference type="CDD" id="cd02440">
    <property type="entry name" value="AdoMet_MTases"/>
    <property type="match status" value="1"/>
</dbReference>
<evidence type="ECO:0000313" key="2">
    <source>
        <dbReference type="EMBL" id="AXA36588.1"/>
    </source>
</evidence>
<feature type="domain" description="HTH arsR-type" evidence="1">
    <location>
        <begin position="1"/>
        <end position="99"/>
    </location>
</feature>
<dbReference type="GO" id="GO:0032259">
    <property type="term" value="P:methylation"/>
    <property type="evidence" value="ECO:0007669"/>
    <property type="project" value="UniProtKB-KW"/>
</dbReference>
<dbReference type="NCBIfam" id="NF033788">
    <property type="entry name" value="HTH_metalloreg"/>
    <property type="match status" value="1"/>
</dbReference>
<dbReference type="InterPro" id="IPR036388">
    <property type="entry name" value="WH-like_DNA-bd_sf"/>
</dbReference>
<accession>A0A2Z4Y6Y1</accession>
<keyword evidence="2" id="KW-0808">Transferase</keyword>
<reference evidence="2 3" key="1">
    <citation type="submission" date="2018-05" db="EMBL/GenBank/DDBJ databases">
        <title>A metagenomic window into the 2 km-deep terrestrial subsurface aquifer revealed taxonomically and functionally diverse microbial community comprising novel uncultured bacterial lineages.</title>
        <authorList>
            <person name="Kadnikov V.V."/>
            <person name="Mardanov A.V."/>
            <person name="Beletsky A.V."/>
            <person name="Banks D."/>
            <person name="Pimenov N.V."/>
            <person name="Frank Y.A."/>
            <person name="Karnachuk O.V."/>
            <person name="Ravin N.V."/>
        </authorList>
    </citation>
    <scope>NUCLEOTIDE SEQUENCE [LARGE SCALE GENOMIC DNA]</scope>
    <source>
        <strain evidence="2">BY</strain>
    </source>
</reference>
<proteinExistence type="predicted"/>
<evidence type="ECO:0000259" key="1">
    <source>
        <dbReference type="PROSITE" id="PS50987"/>
    </source>
</evidence>
<organism evidence="2 3">
    <name type="scientific">Sumerlaea chitinivorans</name>
    <dbReference type="NCBI Taxonomy" id="2250252"/>
    <lineage>
        <taxon>Bacteria</taxon>
        <taxon>Candidatus Sumerlaeota</taxon>
        <taxon>Candidatus Sumerlaeia</taxon>
        <taxon>Candidatus Sumerlaeales</taxon>
        <taxon>Candidatus Sumerlaeaceae</taxon>
        <taxon>Candidatus Sumerlaea</taxon>
    </lineage>
</organism>
<dbReference type="Pfam" id="PF08241">
    <property type="entry name" value="Methyltransf_11"/>
    <property type="match status" value="1"/>
</dbReference>
<dbReference type="PANTHER" id="PTHR43861">
    <property type="entry name" value="TRANS-ACONITATE 2-METHYLTRANSFERASE-RELATED"/>
    <property type="match status" value="1"/>
</dbReference>
<dbReference type="GO" id="GO:0008757">
    <property type="term" value="F:S-adenosylmethionine-dependent methyltransferase activity"/>
    <property type="evidence" value="ECO:0007669"/>
    <property type="project" value="InterPro"/>
</dbReference>
<dbReference type="SUPFAM" id="SSF53335">
    <property type="entry name" value="S-adenosyl-L-methionine-dependent methyltransferases"/>
    <property type="match status" value="1"/>
</dbReference>
<dbReference type="EMBL" id="CP030759">
    <property type="protein sequence ID" value="AXA36588.1"/>
    <property type="molecule type" value="Genomic_DNA"/>
</dbReference>
<dbReference type="Gene3D" id="1.10.10.10">
    <property type="entry name" value="Winged helix-like DNA-binding domain superfamily/Winged helix DNA-binding domain"/>
    <property type="match status" value="1"/>
</dbReference>
<dbReference type="AlphaFoldDB" id="A0A2Z4Y6Y1"/>
<dbReference type="PRINTS" id="PR00778">
    <property type="entry name" value="HTHARSR"/>
</dbReference>
<dbReference type="Pfam" id="PF01022">
    <property type="entry name" value="HTH_5"/>
    <property type="match status" value="1"/>
</dbReference>
<protein>
    <submittedName>
        <fullName evidence="2">SAM-dependent methyltransferase</fullName>
    </submittedName>
</protein>
<sequence length="334" mass="36811">MIATVPLSGFFRALADPVRLRILHLLHVEELTVSELVRILDLPQSSVSRHLKVLRDAGLVSDRPLGAASFYRAVLEADGPTTGLRDALAATFSPDELSPADRDALARVLASRSDDAANFFDRVGAHWDALREECFGPTFHLEAFIHLLPREWTVADLGSGTGYLLPPLANHFRRVIGVDASAQMVTLAQRRVRDAGVANAEVRMGELNCLPIADAEVDLALLVLMLHHVADVGGALREVARIVRPNGRVLIVELHPHENELFRVRMADRRPGIAPAALQAWLAEAGFGDFETWNYPANPRPEHELTPIPSLYGVVARLKEVCTHERATRSEKEK</sequence>
<dbReference type="InterPro" id="IPR029063">
    <property type="entry name" value="SAM-dependent_MTases_sf"/>
</dbReference>
<dbReference type="InterPro" id="IPR013216">
    <property type="entry name" value="Methyltransf_11"/>
</dbReference>
<dbReference type="InterPro" id="IPR011991">
    <property type="entry name" value="ArsR-like_HTH"/>
</dbReference>
<name>A0A2Z4Y6Y1_SUMC1</name>
<evidence type="ECO:0000313" key="3">
    <source>
        <dbReference type="Proteomes" id="UP000262583"/>
    </source>
</evidence>
<dbReference type="InterPro" id="IPR036390">
    <property type="entry name" value="WH_DNA-bd_sf"/>
</dbReference>